<reference evidence="2 3" key="1">
    <citation type="submission" date="2015-03" db="EMBL/GenBank/DDBJ databases">
        <title>Genome sequencing of Methylobacterium variabile DSM 16961.</title>
        <authorList>
            <person name="Chaudhry V."/>
            <person name="Patil P.B."/>
        </authorList>
    </citation>
    <scope>NUCLEOTIDE SEQUENCE [LARGE SCALE GENOMIC DNA]</scope>
    <source>
        <strain evidence="2 3">DSM 16961</strain>
    </source>
</reference>
<name>A0A0J6SRS9_9HYPH</name>
<evidence type="ECO:0000313" key="3">
    <source>
        <dbReference type="Proteomes" id="UP000035955"/>
    </source>
</evidence>
<gene>
    <name evidence="2" type="ORF">VQ02_15850</name>
</gene>
<dbReference type="InterPro" id="IPR036388">
    <property type="entry name" value="WH-like_DNA-bd_sf"/>
</dbReference>
<comment type="caution">
    <text evidence="2">The sequence shown here is derived from an EMBL/GenBank/DDBJ whole genome shotgun (WGS) entry which is preliminary data.</text>
</comment>
<dbReference type="Proteomes" id="UP000035955">
    <property type="component" value="Unassembled WGS sequence"/>
</dbReference>
<keyword evidence="3" id="KW-1185">Reference proteome</keyword>
<dbReference type="InterPro" id="IPR039422">
    <property type="entry name" value="MarR/SlyA-like"/>
</dbReference>
<feature type="domain" description="HTH marR-type" evidence="1">
    <location>
        <begin position="1"/>
        <end position="138"/>
    </location>
</feature>
<dbReference type="GO" id="GO:0003700">
    <property type="term" value="F:DNA-binding transcription factor activity"/>
    <property type="evidence" value="ECO:0007669"/>
    <property type="project" value="InterPro"/>
</dbReference>
<organism evidence="2 3">
    <name type="scientific">Methylobacterium variabile</name>
    <dbReference type="NCBI Taxonomy" id="298794"/>
    <lineage>
        <taxon>Bacteria</taxon>
        <taxon>Pseudomonadati</taxon>
        <taxon>Pseudomonadota</taxon>
        <taxon>Alphaproteobacteria</taxon>
        <taxon>Hyphomicrobiales</taxon>
        <taxon>Methylobacteriaceae</taxon>
        <taxon>Methylobacterium</taxon>
    </lineage>
</organism>
<dbReference type="SUPFAM" id="SSF46785">
    <property type="entry name" value="Winged helix' DNA-binding domain"/>
    <property type="match status" value="1"/>
</dbReference>
<dbReference type="PANTHER" id="PTHR33164:SF43">
    <property type="entry name" value="HTH-TYPE TRANSCRIPTIONAL REPRESSOR YETL"/>
    <property type="match status" value="1"/>
</dbReference>
<dbReference type="AlphaFoldDB" id="A0A0J6SRS9"/>
<dbReference type="InterPro" id="IPR036390">
    <property type="entry name" value="WH_DNA-bd_sf"/>
</dbReference>
<dbReference type="EMBL" id="LABY01000102">
    <property type="protein sequence ID" value="KMO36292.1"/>
    <property type="molecule type" value="Genomic_DNA"/>
</dbReference>
<dbReference type="Pfam" id="PF12802">
    <property type="entry name" value="MarR_2"/>
    <property type="match status" value="1"/>
</dbReference>
<dbReference type="PATRIC" id="fig|298794.3.peg.169"/>
<dbReference type="Gene3D" id="1.10.10.10">
    <property type="entry name" value="Winged helix-like DNA-binding domain superfamily/Winged helix DNA-binding domain"/>
    <property type="match status" value="1"/>
</dbReference>
<dbReference type="PROSITE" id="PS50995">
    <property type="entry name" value="HTH_MARR_2"/>
    <property type="match status" value="1"/>
</dbReference>
<dbReference type="InterPro" id="IPR000835">
    <property type="entry name" value="HTH_MarR-typ"/>
</dbReference>
<proteinExistence type="predicted"/>
<dbReference type="GO" id="GO:0006950">
    <property type="term" value="P:response to stress"/>
    <property type="evidence" value="ECO:0007669"/>
    <property type="project" value="TreeGrafter"/>
</dbReference>
<accession>A0A0J6SRS9</accession>
<evidence type="ECO:0000313" key="2">
    <source>
        <dbReference type="EMBL" id="KMO36292.1"/>
    </source>
</evidence>
<dbReference type="SMART" id="SM00347">
    <property type="entry name" value="HTH_MARR"/>
    <property type="match status" value="1"/>
</dbReference>
<protein>
    <submittedName>
        <fullName evidence="2">MarR family transcriptional regulator</fullName>
    </submittedName>
</protein>
<dbReference type="PANTHER" id="PTHR33164">
    <property type="entry name" value="TRANSCRIPTIONAL REGULATOR, MARR FAMILY"/>
    <property type="match status" value="1"/>
</dbReference>
<sequence>MTELILTVFRLNGDLLAAGDKLVHDLGLTSARWQVLGAIALSPVPLPVAHIARNMGLTRQAVQRVVDDMREAGFVHVDPNPHHRRAGLIALTEKGESAYRRAIARKEIWAEGLCAGLSPDGIEAANALLRDLQRRLDEDAHEDARASRRPARDA</sequence>
<evidence type="ECO:0000259" key="1">
    <source>
        <dbReference type="PROSITE" id="PS50995"/>
    </source>
</evidence>
<dbReference type="PRINTS" id="PR00598">
    <property type="entry name" value="HTHMARR"/>
</dbReference>